<proteinExistence type="predicted"/>
<evidence type="ECO:0000256" key="1">
    <source>
        <dbReference type="SAM" id="MobiDB-lite"/>
    </source>
</evidence>
<name>A0A2N5MZP5_9BACL</name>
<feature type="region of interest" description="Disordered" evidence="1">
    <location>
        <begin position="111"/>
        <end position="131"/>
    </location>
</feature>
<evidence type="ECO:0000313" key="3">
    <source>
        <dbReference type="Proteomes" id="UP000234789"/>
    </source>
</evidence>
<dbReference type="RefSeq" id="WP_101809548.1">
    <property type="nucleotide sequence ID" value="NZ_NFEZ01000005.1"/>
</dbReference>
<dbReference type="Proteomes" id="UP000234789">
    <property type="component" value="Unassembled WGS sequence"/>
</dbReference>
<sequence length="131" mass="14698">MSRSQGYTRRIGFKTKRLSTDVGITVKHRIARIADIKGDSKTAVLNELLHTELTGGLAMVGSWKTAQGELAEQKKFTRTYILEHHGADRLHDIEAIAEAVQAFRTSKGYEAKVEPDGDNDFNVPDWLKQDE</sequence>
<organism evidence="2 3">
    <name type="scientific">Paenibacillus pasadenensis</name>
    <dbReference type="NCBI Taxonomy" id="217090"/>
    <lineage>
        <taxon>Bacteria</taxon>
        <taxon>Bacillati</taxon>
        <taxon>Bacillota</taxon>
        <taxon>Bacilli</taxon>
        <taxon>Bacillales</taxon>
        <taxon>Paenibacillaceae</taxon>
        <taxon>Paenibacillus</taxon>
    </lineage>
</organism>
<protein>
    <submittedName>
        <fullName evidence="2">Uncharacterized protein</fullName>
    </submittedName>
</protein>
<reference evidence="2 3" key="1">
    <citation type="submission" date="2017-05" db="EMBL/GenBank/DDBJ databases">
        <title>Functional genome analysis of Paenibacillus pasadenensis strain R16: insights on endophytic life style and antifungal activity.</title>
        <authorList>
            <person name="Passera A."/>
            <person name="Marcolungo L."/>
            <person name="Casati P."/>
            <person name="Brasca M."/>
            <person name="Quaglino F."/>
            <person name="Delledonne M."/>
        </authorList>
    </citation>
    <scope>NUCLEOTIDE SEQUENCE [LARGE SCALE GENOMIC DNA]</scope>
    <source>
        <strain evidence="2 3">R16</strain>
    </source>
</reference>
<dbReference type="AlphaFoldDB" id="A0A2N5MZP5"/>
<gene>
    <name evidence="2" type="ORF">B8V81_5089</name>
</gene>
<dbReference type="EMBL" id="NFEZ01000005">
    <property type="protein sequence ID" value="PLT43549.1"/>
    <property type="molecule type" value="Genomic_DNA"/>
</dbReference>
<accession>A0A2N5MZP5</accession>
<keyword evidence="3" id="KW-1185">Reference proteome</keyword>
<evidence type="ECO:0000313" key="2">
    <source>
        <dbReference type="EMBL" id="PLT43549.1"/>
    </source>
</evidence>
<comment type="caution">
    <text evidence="2">The sequence shown here is derived from an EMBL/GenBank/DDBJ whole genome shotgun (WGS) entry which is preliminary data.</text>
</comment>